<organism evidence="1 2">
    <name type="scientific">Clathrospora elynae</name>
    <dbReference type="NCBI Taxonomy" id="706981"/>
    <lineage>
        <taxon>Eukaryota</taxon>
        <taxon>Fungi</taxon>
        <taxon>Dikarya</taxon>
        <taxon>Ascomycota</taxon>
        <taxon>Pezizomycotina</taxon>
        <taxon>Dothideomycetes</taxon>
        <taxon>Pleosporomycetidae</taxon>
        <taxon>Pleosporales</taxon>
        <taxon>Diademaceae</taxon>
        <taxon>Clathrospora</taxon>
    </lineage>
</organism>
<evidence type="ECO:0000313" key="1">
    <source>
        <dbReference type="EMBL" id="KAF1944724.1"/>
    </source>
</evidence>
<protein>
    <submittedName>
        <fullName evidence="1">Uncharacterized protein</fullName>
    </submittedName>
</protein>
<dbReference type="Proteomes" id="UP000800038">
    <property type="component" value="Unassembled WGS sequence"/>
</dbReference>
<name>A0A6A5SYC3_9PLEO</name>
<accession>A0A6A5SYC3</accession>
<dbReference type="EMBL" id="ML976014">
    <property type="protein sequence ID" value="KAF1944724.1"/>
    <property type="molecule type" value="Genomic_DNA"/>
</dbReference>
<reference evidence="1" key="1">
    <citation type="journal article" date="2020" name="Stud. Mycol.">
        <title>101 Dothideomycetes genomes: a test case for predicting lifestyles and emergence of pathogens.</title>
        <authorList>
            <person name="Haridas S."/>
            <person name="Albert R."/>
            <person name="Binder M."/>
            <person name="Bloem J."/>
            <person name="Labutti K."/>
            <person name="Salamov A."/>
            <person name="Andreopoulos B."/>
            <person name="Baker S."/>
            <person name="Barry K."/>
            <person name="Bills G."/>
            <person name="Bluhm B."/>
            <person name="Cannon C."/>
            <person name="Castanera R."/>
            <person name="Culley D."/>
            <person name="Daum C."/>
            <person name="Ezra D."/>
            <person name="Gonzalez J."/>
            <person name="Henrissat B."/>
            <person name="Kuo A."/>
            <person name="Liang C."/>
            <person name="Lipzen A."/>
            <person name="Lutzoni F."/>
            <person name="Magnuson J."/>
            <person name="Mondo S."/>
            <person name="Nolan M."/>
            <person name="Ohm R."/>
            <person name="Pangilinan J."/>
            <person name="Park H.-J."/>
            <person name="Ramirez L."/>
            <person name="Alfaro M."/>
            <person name="Sun H."/>
            <person name="Tritt A."/>
            <person name="Yoshinaga Y."/>
            <person name="Zwiers L.-H."/>
            <person name="Turgeon B."/>
            <person name="Goodwin S."/>
            <person name="Spatafora J."/>
            <person name="Crous P."/>
            <person name="Grigoriev I."/>
        </authorList>
    </citation>
    <scope>NUCLEOTIDE SEQUENCE</scope>
    <source>
        <strain evidence="1">CBS 161.51</strain>
    </source>
</reference>
<proteinExistence type="predicted"/>
<keyword evidence="2" id="KW-1185">Reference proteome</keyword>
<gene>
    <name evidence="1" type="ORF">EJ02DRAFT_463819</name>
</gene>
<dbReference type="OrthoDB" id="3344043at2759"/>
<evidence type="ECO:0000313" key="2">
    <source>
        <dbReference type="Proteomes" id="UP000800038"/>
    </source>
</evidence>
<sequence>MSSALTTAGGGSFQQSGQLDWVSLSKSTFSFGLDFLVRLSRAELDTATIAVSLTMFNRFALNTQSQKKILDALSSLRSFSSYGKLVWFGFGINSITKELAASEQGMACVALCACMNLSYESFFAAGVLREFCKLLGAPPGLVPSIHQWKTLVDICAGSLYDSKFPVLLEGITRHVVPVSEKVLSRPTSQEALAKAIAALADVSTGKLDHVTVAGGLDCIWLAAISEWLLSLEVEIRYSSGLTVYKSPRNGEDRRPMVTIIYVSDNEQPIHLSKCYIVPKGVKFWNSSSPGTASFTGGRSEWNSILSDTFGPCFGTLIHEDIQQKFALFMSFNAQLTESYYRYGLKPGNAHHSVASRISFLRRIHFAHSASKGQALLASASQNLPELAGILGNAKSIETESHVDTALADCIRHMRSKCTCHWCRDSTTLHDCDDQPFCVLLVAETIFVFLWILSAVELDSSLRPSSCGLQLLYRKLQARAHPEKTIQRQQERWKDASTADLPIYGIDILTAVLIIFSGSDNTIEDDESSAISRNGICAYFKALEDLNLLPEEASKVKVIPGHIEFEEIKYGRICDLVDDAGIQKANFGPLPTYKLLVKESHKPGVIDAAYQISCNTVSRNSLLGISELENVITRSIRGPVQCGEFCGGRSPSSAQEAVLFGSSVATMPRDISQLPGGAPPILHQWSLLSIRSPDTKAIPLRIIQAVIYRLYSEMAHQDSYHLTFLDRSRE</sequence>
<dbReference type="AlphaFoldDB" id="A0A6A5SYC3"/>